<dbReference type="InterPro" id="IPR004291">
    <property type="entry name" value="Transposase_IS66_central"/>
</dbReference>
<dbReference type="InterPro" id="IPR039552">
    <property type="entry name" value="IS66_C"/>
</dbReference>
<feature type="domain" description="Transposase IS66 C-terminal" evidence="5">
    <location>
        <begin position="496"/>
        <end position="532"/>
    </location>
</feature>
<evidence type="ECO:0000313" key="6">
    <source>
        <dbReference type="EMBL" id="TWB12822.1"/>
    </source>
</evidence>
<evidence type="ECO:0000259" key="4">
    <source>
        <dbReference type="Pfam" id="PF13007"/>
    </source>
</evidence>
<feature type="domain" description="Transposase IS66 zinc-finger binding" evidence="3">
    <location>
        <begin position="146"/>
        <end position="188"/>
    </location>
</feature>
<dbReference type="PANTHER" id="PTHR33678">
    <property type="entry name" value="BLL1576 PROTEIN"/>
    <property type="match status" value="1"/>
</dbReference>
<feature type="domain" description="Transposase IS66 central" evidence="2">
    <location>
        <begin position="202"/>
        <end position="488"/>
    </location>
</feature>
<feature type="domain" description="Transposase TnpC homeodomain" evidence="4">
    <location>
        <begin position="61"/>
        <end position="139"/>
    </location>
</feature>
<evidence type="ECO:0000259" key="2">
    <source>
        <dbReference type="Pfam" id="PF03050"/>
    </source>
</evidence>
<proteinExistence type="predicted"/>
<dbReference type="InterPro" id="IPR052344">
    <property type="entry name" value="Transposase-related"/>
</dbReference>
<organism evidence="6 7">
    <name type="scientific">Nitrospirillum amazonense</name>
    <dbReference type="NCBI Taxonomy" id="28077"/>
    <lineage>
        <taxon>Bacteria</taxon>
        <taxon>Pseudomonadati</taxon>
        <taxon>Pseudomonadota</taxon>
        <taxon>Alphaproteobacteria</taxon>
        <taxon>Rhodospirillales</taxon>
        <taxon>Azospirillaceae</taxon>
        <taxon>Nitrospirillum</taxon>
    </lineage>
</organism>
<dbReference type="InterPro" id="IPR024463">
    <property type="entry name" value="Transposase_TnpC_homeodom"/>
</dbReference>
<protein>
    <submittedName>
        <fullName evidence="6">Transposase</fullName>
    </submittedName>
</protein>
<feature type="coiled-coil region" evidence="1">
    <location>
        <begin position="23"/>
        <end position="97"/>
    </location>
</feature>
<evidence type="ECO:0000259" key="3">
    <source>
        <dbReference type="Pfam" id="PF13005"/>
    </source>
</evidence>
<accession>A0A560ETW7</accession>
<sequence>MSSIADPLPAPLPDEVAALRAIIAAQAAELEAERRRREASETELAAAKAGLVAKALEMEKLKIQLARLRRMQFGSSSEKIAREIEQLELSLEDLEATTAAEATMADAELLPTAPLEGAPEVRARAGRRKLPEHLPRTEIVHAPHDACPSCGGALRKVGEDVTEVLDYIPARFTVIRHVRPALSCRCCEGMMQAPMPSLPIERGLPSAGLLAHVLIAKYCDHLPLYRQSAIYAREGVELERSLLADWVGKAAALMAPLADAIGRHVLAGSVLHADDTPVPVLEPGRGKTKTGRLWVYLRDERPHAGQGPPAVLYRYTPDRKGEHPQRELAGFRGHLHADGYGGFDALYDGGRIAEVACMAHVRRKFFDEHVETGSPLAAEVLKRIGVLFDIERSLAGLSAEERSLLRQAKARPALDELAAFLGATLLRIPGKGDLAKAIRYARSRWMALTRYVDDGRLELSNNAAERAIRPLAIGRRNWMFAGSDAGGERAAAIYTVTQTAKLNGLDPQAYLRDVLDRIADHPINRTTDLLPWNIVQRP</sequence>
<dbReference type="Pfam" id="PF13005">
    <property type="entry name" value="zf-IS66"/>
    <property type="match status" value="1"/>
</dbReference>
<evidence type="ECO:0000313" key="7">
    <source>
        <dbReference type="Proteomes" id="UP000319859"/>
    </source>
</evidence>
<dbReference type="InterPro" id="IPR024474">
    <property type="entry name" value="Znf_dom_IS66"/>
</dbReference>
<dbReference type="Pfam" id="PF13817">
    <property type="entry name" value="DDE_Tnp_IS66_C"/>
    <property type="match status" value="1"/>
</dbReference>
<evidence type="ECO:0000256" key="1">
    <source>
        <dbReference type="SAM" id="Coils"/>
    </source>
</evidence>
<dbReference type="AlphaFoldDB" id="A0A560ETW7"/>
<dbReference type="Pfam" id="PF03050">
    <property type="entry name" value="DDE_Tnp_IS66"/>
    <property type="match status" value="1"/>
</dbReference>
<dbReference type="NCBIfam" id="NF033517">
    <property type="entry name" value="transpos_IS66"/>
    <property type="match status" value="1"/>
</dbReference>
<dbReference type="Pfam" id="PF13007">
    <property type="entry name" value="LZ_Tnp_IS66"/>
    <property type="match status" value="1"/>
</dbReference>
<dbReference type="Proteomes" id="UP000319859">
    <property type="component" value="Unassembled WGS sequence"/>
</dbReference>
<evidence type="ECO:0000259" key="5">
    <source>
        <dbReference type="Pfam" id="PF13817"/>
    </source>
</evidence>
<name>A0A560ETW7_9PROT</name>
<reference evidence="6 7" key="1">
    <citation type="submission" date="2019-06" db="EMBL/GenBank/DDBJ databases">
        <title>Genomic Encyclopedia of Type Strains, Phase IV (KMG-V): Genome sequencing to study the core and pangenomes of soil and plant-associated prokaryotes.</title>
        <authorList>
            <person name="Whitman W."/>
        </authorList>
    </citation>
    <scope>NUCLEOTIDE SEQUENCE [LARGE SCALE GENOMIC DNA]</scope>
    <source>
        <strain evidence="6 7">BR 11880</strain>
    </source>
</reference>
<dbReference type="EMBL" id="VITN01000023">
    <property type="protein sequence ID" value="TWB12822.1"/>
    <property type="molecule type" value="Genomic_DNA"/>
</dbReference>
<keyword evidence="1" id="KW-0175">Coiled coil</keyword>
<comment type="caution">
    <text evidence="6">The sequence shown here is derived from an EMBL/GenBank/DDBJ whole genome shotgun (WGS) entry which is preliminary data.</text>
</comment>
<dbReference type="PANTHER" id="PTHR33678:SF1">
    <property type="entry name" value="BLL1576 PROTEIN"/>
    <property type="match status" value="1"/>
</dbReference>
<gene>
    <name evidence="6" type="ORF">FBZ89_12333</name>
</gene>